<name>A0ABU3QUG7_9ACTN</name>
<dbReference type="EMBL" id="JAWCTQ010000065">
    <property type="protein sequence ID" value="MDT9686410.1"/>
    <property type="molecule type" value="Genomic_DNA"/>
</dbReference>
<dbReference type="RefSeq" id="WP_315881442.1">
    <property type="nucleotide sequence ID" value="NZ_JAWCTQ010000065.1"/>
</dbReference>
<reference evidence="1 2" key="1">
    <citation type="submission" date="2023-09" db="EMBL/GenBank/DDBJ databases">
        <title>Streptomyces sp. nov.: A antagonism against Alternaria gaisen Producing Streptochlin, Isolated from Tamarix root soil.</title>
        <authorList>
            <person name="Chen Y."/>
        </authorList>
    </citation>
    <scope>NUCLEOTIDE SEQUENCE [LARGE SCALE GENOMIC DNA]</scope>
    <source>
        <strain evidence="1 2">TRM76323</strain>
    </source>
</reference>
<protein>
    <submittedName>
        <fullName evidence="1">Uncharacterized protein</fullName>
    </submittedName>
</protein>
<accession>A0ABU3QUG7</accession>
<evidence type="ECO:0000313" key="1">
    <source>
        <dbReference type="EMBL" id="MDT9686410.1"/>
    </source>
</evidence>
<evidence type="ECO:0000313" key="2">
    <source>
        <dbReference type="Proteomes" id="UP001250181"/>
    </source>
</evidence>
<organism evidence="1 2">
    <name type="scientific">Streptomyces tamarix</name>
    <dbReference type="NCBI Taxonomy" id="3078565"/>
    <lineage>
        <taxon>Bacteria</taxon>
        <taxon>Bacillati</taxon>
        <taxon>Actinomycetota</taxon>
        <taxon>Actinomycetes</taxon>
        <taxon>Kitasatosporales</taxon>
        <taxon>Streptomycetaceae</taxon>
        <taxon>Streptomyces</taxon>
    </lineage>
</organism>
<keyword evidence="2" id="KW-1185">Reference proteome</keyword>
<comment type="caution">
    <text evidence="1">The sequence shown here is derived from an EMBL/GenBank/DDBJ whole genome shotgun (WGS) entry which is preliminary data.</text>
</comment>
<gene>
    <name evidence="1" type="ORF">RND61_30710</name>
</gene>
<dbReference type="Proteomes" id="UP001250181">
    <property type="component" value="Unassembled WGS sequence"/>
</dbReference>
<proteinExistence type="predicted"/>
<sequence length="194" mass="20450">MTTYETTAVPGQLTPPAPLDPSAVHQLARHALDVLMPAATGPRDQAEPLGEAAGQLAIALCAFARLVEADADDQLAEGEDVVERLRRASLHVHEHLAAKVPAPELEARNAGLVDSNLKEGLPVVGSLSAELLLAGGRSATVRLTHEDAHQEVEVGDGRTARLPAADHLVVRDGLHELARLLAPLARESEPSGER</sequence>